<dbReference type="SMART" id="SM00060">
    <property type="entry name" value="FN3"/>
    <property type="match status" value="2"/>
</dbReference>
<dbReference type="Gene3D" id="2.60.40.10">
    <property type="entry name" value="Immunoglobulins"/>
    <property type="match status" value="2"/>
</dbReference>
<dbReference type="PROSITE" id="PS50853">
    <property type="entry name" value="FN3"/>
    <property type="match status" value="2"/>
</dbReference>
<keyword evidence="8" id="KW-1185">Reference proteome</keyword>
<dbReference type="InterPro" id="IPR036116">
    <property type="entry name" value="FN3_sf"/>
</dbReference>
<dbReference type="InterPro" id="IPR011050">
    <property type="entry name" value="Pectin_lyase_fold/virulence"/>
</dbReference>
<dbReference type="RefSeq" id="WP_284319390.1">
    <property type="nucleotide sequence ID" value="NZ_BSOB01000005.1"/>
</dbReference>
<dbReference type="Gene3D" id="2.160.20.10">
    <property type="entry name" value="Single-stranded right-handed beta-helix, Pectin lyase-like"/>
    <property type="match status" value="1"/>
</dbReference>
<feature type="domain" description="Fibronectin type-III" evidence="5">
    <location>
        <begin position="826"/>
        <end position="919"/>
    </location>
</feature>
<dbReference type="PANTHER" id="PTHR31321:SF57">
    <property type="entry name" value="PECTINESTERASE 53-RELATED"/>
    <property type="match status" value="1"/>
</dbReference>
<dbReference type="SUPFAM" id="SSF51126">
    <property type="entry name" value="Pectin lyase-like"/>
    <property type="match status" value="1"/>
</dbReference>
<evidence type="ECO:0000313" key="7">
    <source>
        <dbReference type="EMBL" id="GLQ91626.1"/>
    </source>
</evidence>
<dbReference type="PANTHER" id="PTHR31321">
    <property type="entry name" value="ACYL-COA THIOESTER HYDROLASE YBHC-RELATED"/>
    <property type="match status" value="1"/>
</dbReference>
<dbReference type="InterPro" id="IPR017946">
    <property type="entry name" value="PLC-like_Pdiesterase_TIM-brl"/>
</dbReference>
<dbReference type="InterPro" id="IPR000070">
    <property type="entry name" value="Pectinesterase_cat"/>
</dbReference>
<reference evidence="8" key="1">
    <citation type="journal article" date="2019" name="Int. J. Syst. Evol. Microbiol.">
        <title>The Global Catalogue of Microorganisms (GCM) 10K type strain sequencing project: providing services to taxonomists for standard genome sequencing and annotation.</title>
        <authorList>
            <consortium name="The Broad Institute Genomics Platform"/>
            <consortium name="The Broad Institute Genome Sequencing Center for Infectious Disease"/>
            <person name="Wu L."/>
            <person name="Ma J."/>
        </authorList>
    </citation>
    <scope>NUCLEOTIDE SEQUENCE [LARGE SCALE GENOMIC DNA]</scope>
    <source>
        <strain evidence="8">NBRC 111980</strain>
    </source>
</reference>
<comment type="similarity">
    <text evidence="1">Belongs to the pectinesterase family.</text>
</comment>
<dbReference type="Pfam" id="PF01095">
    <property type="entry name" value="Pectinesterase"/>
    <property type="match status" value="1"/>
</dbReference>
<dbReference type="Gene3D" id="3.20.20.190">
    <property type="entry name" value="Phosphatidylinositol (PI) phosphodiesterase"/>
    <property type="match status" value="1"/>
</dbReference>
<keyword evidence="4" id="KW-0732">Signal</keyword>
<feature type="domain" description="GP-PDE" evidence="6">
    <location>
        <begin position="71"/>
        <end position="354"/>
    </location>
</feature>
<evidence type="ECO:0000256" key="4">
    <source>
        <dbReference type="SAM" id="SignalP"/>
    </source>
</evidence>
<dbReference type="PROSITE" id="PS50007">
    <property type="entry name" value="PIPLC_X_DOMAIN"/>
    <property type="match status" value="1"/>
</dbReference>
<accession>A0ABQ5XM28</accession>
<dbReference type="EMBL" id="BSOB01000005">
    <property type="protein sequence ID" value="GLQ91626.1"/>
    <property type="molecule type" value="Genomic_DNA"/>
</dbReference>
<evidence type="ECO:0000256" key="1">
    <source>
        <dbReference type="ARBA" id="ARBA00008891"/>
    </source>
</evidence>
<name>A0ABQ5XM28_9GAMM</name>
<dbReference type="PROSITE" id="PS51704">
    <property type="entry name" value="GP_PDE"/>
    <property type="match status" value="1"/>
</dbReference>
<proteinExistence type="inferred from homology"/>
<dbReference type="SUPFAM" id="SSF51695">
    <property type="entry name" value="PLC-like phosphodiesterases"/>
    <property type="match status" value="1"/>
</dbReference>
<feature type="domain" description="Fibronectin type-III" evidence="5">
    <location>
        <begin position="922"/>
        <end position="1022"/>
    </location>
</feature>
<evidence type="ECO:0000256" key="3">
    <source>
        <dbReference type="ARBA" id="ARBA00023085"/>
    </source>
</evidence>
<protein>
    <recommendedName>
        <fullName evidence="9">Pectinesterase</fullName>
    </recommendedName>
</protein>
<dbReference type="Proteomes" id="UP001156670">
    <property type="component" value="Unassembled WGS sequence"/>
</dbReference>
<dbReference type="Pfam" id="PF03009">
    <property type="entry name" value="GDPD"/>
    <property type="match status" value="1"/>
</dbReference>
<keyword evidence="2" id="KW-0378">Hydrolase</keyword>
<keyword evidence="3" id="KW-0063">Aspartyl esterase</keyword>
<dbReference type="InterPro" id="IPR030395">
    <property type="entry name" value="GP_PDE_dom"/>
</dbReference>
<comment type="caution">
    <text evidence="7">The sequence shown here is derived from an EMBL/GenBank/DDBJ whole genome shotgun (WGS) entry which is preliminary data.</text>
</comment>
<dbReference type="CDD" id="cd00063">
    <property type="entry name" value="FN3"/>
    <property type="match status" value="2"/>
</dbReference>
<gene>
    <name evidence="7" type="ORF">GCM10007901_05760</name>
</gene>
<dbReference type="InterPro" id="IPR012334">
    <property type="entry name" value="Pectin_lyas_fold"/>
</dbReference>
<evidence type="ECO:0000259" key="5">
    <source>
        <dbReference type="PROSITE" id="PS50853"/>
    </source>
</evidence>
<dbReference type="InterPro" id="IPR013783">
    <property type="entry name" value="Ig-like_fold"/>
</dbReference>
<feature type="chain" id="PRO_5046730673" description="Pectinesterase" evidence="4">
    <location>
        <begin position="32"/>
        <end position="1022"/>
    </location>
</feature>
<evidence type="ECO:0000259" key="6">
    <source>
        <dbReference type="PROSITE" id="PS51704"/>
    </source>
</evidence>
<organism evidence="7 8">
    <name type="scientific">Dyella acidisoli</name>
    <dbReference type="NCBI Taxonomy" id="1867834"/>
    <lineage>
        <taxon>Bacteria</taxon>
        <taxon>Pseudomonadati</taxon>
        <taxon>Pseudomonadota</taxon>
        <taxon>Gammaproteobacteria</taxon>
        <taxon>Lysobacterales</taxon>
        <taxon>Rhodanobacteraceae</taxon>
        <taxon>Dyella</taxon>
    </lineage>
</organism>
<sequence length="1022" mass="109909">MKYPFKRKRSALLVAQALAVLMASATLPTHAQSAGQYKLTDSATRTTLINLLSFRLPNGTTRISDYDSAPVIVAAHRGAVNRAHPENTVESAVNTLNAGIESMELDVYETSDHVPYLMHDKTLYRMLNRPEYSDIYRWARENGAANLRTPAWSDIENDSICTGEDGYGQTVNSPFCNDGTVMPHINPATLEQALYELYQDSYEGLVFLDLREWQNVRDVAAIMSHDLAVGDGYGVWEAKHVVLKFQTALFAGPEDFYEKTAAYYQSLYNASLTQSALAQLYVMPTYTSNGVANQDTNGNTTWARTDYQNWLVWNLRNNNGNVYNVLSPLVGLKAFGASLNYGSDDLYTALWQSGRNMGVYIPETLCTMTNPSTAKSNLFGANGTYWEGGICGPLAPAMNANECGTASTTTFDLTGQGCTDHRPFAQFWHDKARFGFIITDKPIETLDYLMQFPGQRPGSACPGSVGTCHITVTPPPVLIVAADGSGNYKTINAAVAAMPASGGVIEIKPGTYHEKITITKPSVSLIGLGQDASQVLITHDDYAAKINPATGKAMSTSGSYTLAVSGNDFYASNLTIQNTADYEAPNFENNSQAVALYTTADRAVFRAVMLEGGQDTLYVGNDKRAYFNNCYVEGYVDYIFGNGKAVFDSCLIKTKIHGNLSGEATITAQSKASAGEDSGFVFLNSQLLFDSPYMTNAWLGRPWGAYATTYFVNTKMGSQIEPAGWIEFIPAAFAPPGQGTNNLPTSTYREYNSFYPGANGNWTVFNLSQRESTSPNSNIALSSNDAANLQPDIYLAGSDKWAPTKVFYGGDHSNQALPIPTPAPGVPTAPTITSNVAGNGNVQVSWAGQPASPVEQGYTITATQNGKTFGPITLPPYASTGYIDGLANGTPATVTVREFNAQGSSAPSASIQVTPVAHDPSAPTNIQTSTSSTSATVTLTIQNQGIQPVFGGSVAHAGIYTSLYASRSDAYAGKALAGTSAGLTTNSWTFTNLRPNTTYWMSLAAYNGYYSPTVIASFTTKP</sequence>
<evidence type="ECO:0000313" key="8">
    <source>
        <dbReference type="Proteomes" id="UP001156670"/>
    </source>
</evidence>
<evidence type="ECO:0008006" key="9">
    <source>
        <dbReference type="Google" id="ProtNLM"/>
    </source>
</evidence>
<evidence type="ECO:0000256" key="2">
    <source>
        <dbReference type="ARBA" id="ARBA00022801"/>
    </source>
</evidence>
<dbReference type="InterPro" id="IPR003961">
    <property type="entry name" value="FN3_dom"/>
</dbReference>
<dbReference type="SUPFAM" id="SSF49265">
    <property type="entry name" value="Fibronectin type III"/>
    <property type="match status" value="1"/>
</dbReference>
<feature type="signal peptide" evidence="4">
    <location>
        <begin position="1"/>
        <end position="31"/>
    </location>
</feature>